<feature type="chain" id="PRO_5043853166" evidence="2">
    <location>
        <begin position="22"/>
        <end position="137"/>
    </location>
</feature>
<feature type="region of interest" description="Disordered" evidence="1">
    <location>
        <begin position="23"/>
        <end position="107"/>
    </location>
</feature>
<feature type="compositionally biased region" description="Acidic residues" evidence="1">
    <location>
        <begin position="23"/>
        <end position="33"/>
    </location>
</feature>
<feature type="compositionally biased region" description="Acidic residues" evidence="1">
    <location>
        <begin position="60"/>
        <end position="72"/>
    </location>
</feature>
<gene>
    <name evidence="3" type="ORF">KC01_LOCUS10600</name>
</gene>
<reference evidence="3 4" key="1">
    <citation type="submission" date="2024-04" db="EMBL/GenBank/DDBJ databases">
        <authorList>
            <person name="Waldvogel A.-M."/>
            <person name="Schoenle A."/>
        </authorList>
    </citation>
    <scope>NUCLEOTIDE SEQUENCE [LARGE SCALE GENOMIC DNA]</scope>
</reference>
<evidence type="ECO:0000256" key="1">
    <source>
        <dbReference type="SAM" id="MobiDB-lite"/>
    </source>
</evidence>
<keyword evidence="4" id="KW-1185">Reference proteome</keyword>
<organism evidence="3 4">
    <name type="scientific">Knipowitschia caucasica</name>
    <name type="common">Caucasian dwarf goby</name>
    <name type="synonym">Pomatoschistus caucasicus</name>
    <dbReference type="NCBI Taxonomy" id="637954"/>
    <lineage>
        <taxon>Eukaryota</taxon>
        <taxon>Metazoa</taxon>
        <taxon>Chordata</taxon>
        <taxon>Craniata</taxon>
        <taxon>Vertebrata</taxon>
        <taxon>Euteleostomi</taxon>
        <taxon>Actinopterygii</taxon>
        <taxon>Neopterygii</taxon>
        <taxon>Teleostei</taxon>
        <taxon>Neoteleostei</taxon>
        <taxon>Acanthomorphata</taxon>
        <taxon>Gobiaria</taxon>
        <taxon>Gobiiformes</taxon>
        <taxon>Gobioidei</taxon>
        <taxon>Gobiidae</taxon>
        <taxon>Gobiinae</taxon>
        <taxon>Knipowitschia</taxon>
    </lineage>
</organism>
<feature type="compositionally biased region" description="Polar residues" evidence="1">
    <location>
        <begin position="91"/>
        <end position="107"/>
    </location>
</feature>
<evidence type="ECO:0000313" key="3">
    <source>
        <dbReference type="EMBL" id="CAL1579572.1"/>
    </source>
</evidence>
<feature type="signal peptide" evidence="2">
    <location>
        <begin position="1"/>
        <end position="21"/>
    </location>
</feature>
<evidence type="ECO:0000313" key="4">
    <source>
        <dbReference type="Proteomes" id="UP001497482"/>
    </source>
</evidence>
<protein>
    <submittedName>
        <fullName evidence="3">Uncharacterized protein</fullName>
    </submittedName>
</protein>
<accession>A0AAV2JPV0</accession>
<proteinExistence type="predicted"/>
<feature type="compositionally biased region" description="Basic and acidic residues" evidence="1">
    <location>
        <begin position="48"/>
        <end position="59"/>
    </location>
</feature>
<sequence>MWGRRVNNTVLLIPQLLHLEAIQEEEEEDEDGDGDRAQASVALDTEQSSEKSSEKSSERLEEDEEPSEEEIFVDTPLRARSSRRRRPRPSTSGLPKSKSSLFNATDASPQKVDLFPDWVVQLMFNIEEATQHKLVVE</sequence>
<name>A0AAV2JPV0_KNICA</name>
<dbReference type="AlphaFoldDB" id="A0AAV2JPV0"/>
<dbReference type="EMBL" id="OZ035836">
    <property type="protein sequence ID" value="CAL1579572.1"/>
    <property type="molecule type" value="Genomic_DNA"/>
</dbReference>
<keyword evidence="2" id="KW-0732">Signal</keyword>
<evidence type="ECO:0000256" key="2">
    <source>
        <dbReference type="SAM" id="SignalP"/>
    </source>
</evidence>
<dbReference type="Proteomes" id="UP001497482">
    <property type="component" value="Chromosome 14"/>
</dbReference>